<feature type="compositionally biased region" description="Polar residues" evidence="1">
    <location>
        <begin position="180"/>
        <end position="197"/>
    </location>
</feature>
<feature type="chain" id="PRO_5047406056" description="Integral membrane protein" evidence="3">
    <location>
        <begin position="26"/>
        <end position="567"/>
    </location>
</feature>
<dbReference type="Pfam" id="PF10348">
    <property type="entry name" value="DUF2427"/>
    <property type="match status" value="1"/>
</dbReference>
<reference evidence="6 7" key="1">
    <citation type="journal article" date="2024" name="Commun. Biol.">
        <title>Comparative genomic analysis of thermophilic fungi reveals convergent evolutionary adaptations and gene losses.</title>
        <authorList>
            <person name="Steindorff A.S."/>
            <person name="Aguilar-Pontes M.V."/>
            <person name="Robinson A.J."/>
            <person name="Andreopoulos B."/>
            <person name="LaButti K."/>
            <person name="Kuo A."/>
            <person name="Mondo S."/>
            <person name="Riley R."/>
            <person name="Otillar R."/>
            <person name="Haridas S."/>
            <person name="Lipzen A."/>
            <person name="Grimwood J."/>
            <person name="Schmutz J."/>
            <person name="Clum A."/>
            <person name="Reid I.D."/>
            <person name="Moisan M.C."/>
            <person name="Butler G."/>
            <person name="Nguyen T.T.M."/>
            <person name="Dewar K."/>
            <person name="Conant G."/>
            <person name="Drula E."/>
            <person name="Henrissat B."/>
            <person name="Hansel C."/>
            <person name="Singer S."/>
            <person name="Hutchinson M.I."/>
            <person name="de Vries R.P."/>
            <person name="Natvig D.O."/>
            <person name="Powell A.J."/>
            <person name="Tsang A."/>
            <person name="Grigoriev I.V."/>
        </authorList>
    </citation>
    <scope>NUCLEOTIDE SEQUENCE [LARGE SCALE GENOMIC DNA]</scope>
    <source>
        <strain evidence="6 7">CBS 494.80</strain>
    </source>
</reference>
<keyword evidence="2" id="KW-0812">Transmembrane</keyword>
<evidence type="ECO:0000256" key="1">
    <source>
        <dbReference type="SAM" id="MobiDB-lite"/>
    </source>
</evidence>
<gene>
    <name evidence="6" type="ORF">VTL71DRAFT_11683</name>
</gene>
<evidence type="ECO:0000313" key="6">
    <source>
        <dbReference type="EMBL" id="KAL2072340.1"/>
    </source>
</evidence>
<sequence length="567" mass="62900">MRLSSQKQTAVASIAFFIFTSVALAHGHDEENMATNIDQAQPTIAASDTYFRHDEHSALIMSHIVLMTLGWIFVLPISVMLSIARSRFSVPSQLLFLVVNATGVLLSIVYNGNTPDLYPNNAHHKLGWALTWIMVAQLAMGVIHTYARKGRPNNEFTPVSLEAITEHQRRHPLRQVDSYRLSNDSGHGTEPNTESVRGSSSPSSGSMDHLPELEWEDEEDLEEKHGLMHGTAIDNYLAKKIPALVSSRLLPILGIFYNAVDRVVLILGFIAIASGIVTYGGFFIGPRVYSGLAHFAKGGVFFWYGILTLGRWAGCFANIGWAWNANPLKTNRPSAEFVESFLIFFYGATNVFLEHLAAWGQEWTAQDLEHISLTLMFFGGGLCGMVIESKRVRDLLNMTKQSNILQHQFHASELEAFEEPQSYRFSMNPLPALIILLLGKMMSSHHQESMVSTMIHAQWGALLMGAAFARGVTYIFYYLSPPTSILPGRPPTELITSFCLMAGGMIFMASARDTVMAMESNGLDAMFIFTVSMGVITFLMAWIIMVIAIKGWAVRKESEILAYNGVA</sequence>
<dbReference type="Pfam" id="PF10355">
    <property type="entry name" value="Ytp1"/>
    <property type="match status" value="1"/>
</dbReference>
<feature type="transmembrane region" description="Helical" evidence="2">
    <location>
        <begin position="459"/>
        <end position="479"/>
    </location>
</feature>
<feature type="transmembrane region" description="Helical" evidence="2">
    <location>
        <begin position="266"/>
        <end position="289"/>
    </location>
</feature>
<evidence type="ECO:0000256" key="2">
    <source>
        <dbReference type="SAM" id="Phobius"/>
    </source>
</evidence>
<accession>A0ABR4CR60</accession>
<evidence type="ECO:0000313" key="7">
    <source>
        <dbReference type="Proteomes" id="UP001595075"/>
    </source>
</evidence>
<feature type="transmembrane region" description="Helical" evidence="2">
    <location>
        <begin position="60"/>
        <end position="82"/>
    </location>
</feature>
<dbReference type="InterPro" id="IPR018825">
    <property type="entry name" value="DUF2427"/>
</dbReference>
<evidence type="ECO:0000259" key="4">
    <source>
        <dbReference type="Pfam" id="PF10348"/>
    </source>
</evidence>
<dbReference type="PANTHER" id="PTHR31685">
    <property type="entry name" value="INTEGRAL MEMBRANE PROTEIN (AFU_ORTHOLOGUE AFUA_6G12730)-RELATED"/>
    <property type="match status" value="1"/>
</dbReference>
<keyword evidence="3" id="KW-0732">Signal</keyword>
<dbReference type="CDD" id="cd08760">
    <property type="entry name" value="Cyt_b561_FRRS1_like"/>
    <property type="match status" value="1"/>
</dbReference>
<keyword evidence="2" id="KW-1133">Transmembrane helix</keyword>
<feature type="signal peptide" evidence="3">
    <location>
        <begin position="1"/>
        <end position="25"/>
    </location>
</feature>
<feature type="domain" description="Protein YTP1-like C-terminal" evidence="5">
    <location>
        <begin position="268"/>
        <end position="551"/>
    </location>
</feature>
<feature type="transmembrane region" description="Helical" evidence="2">
    <location>
        <begin position="126"/>
        <end position="147"/>
    </location>
</feature>
<keyword evidence="2" id="KW-0472">Membrane</keyword>
<feature type="transmembrane region" description="Helical" evidence="2">
    <location>
        <begin position="94"/>
        <end position="111"/>
    </location>
</feature>
<dbReference type="Gene3D" id="1.20.120.1770">
    <property type="match status" value="1"/>
</dbReference>
<dbReference type="PANTHER" id="PTHR31685:SF3">
    <property type="entry name" value="INTEGRAL MEMBRANE PROTEIN (AFU_ORTHOLOGUE AFUA_6G12730)"/>
    <property type="match status" value="1"/>
</dbReference>
<organism evidence="6 7">
    <name type="scientific">Oculimacula yallundae</name>
    <dbReference type="NCBI Taxonomy" id="86028"/>
    <lineage>
        <taxon>Eukaryota</taxon>
        <taxon>Fungi</taxon>
        <taxon>Dikarya</taxon>
        <taxon>Ascomycota</taxon>
        <taxon>Pezizomycotina</taxon>
        <taxon>Leotiomycetes</taxon>
        <taxon>Helotiales</taxon>
        <taxon>Ploettnerulaceae</taxon>
        <taxon>Oculimacula</taxon>
    </lineage>
</organism>
<feature type="region of interest" description="Disordered" evidence="1">
    <location>
        <begin position="167"/>
        <end position="210"/>
    </location>
</feature>
<protein>
    <recommendedName>
        <fullName evidence="8">Integral membrane protein</fullName>
    </recommendedName>
</protein>
<comment type="caution">
    <text evidence="6">The sequence shown here is derived from an EMBL/GenBank/DDBJ whole genome shotgun (WGS) entry which is preliminary data.</text>
</comment>
<evidence type="ECO:0000256" key="3">
    <source>
        <dbReference type="SAM" id="SignalP"/>
    </source>
</evidence>
<name>A0ABR4CR60_9HELO</name>
<dbReference type="EMBL" id="JAZHXI010000004">
    <property type="protein sequence ID" value="KAL2072340.1"/>
    <property type="molecule type" value="Genomic_DNA"/>
</dbReference>
<evidence type="ECO:0000259" key="5">
    <source>
        <dbReference type="Pfam" id="PF10355"/>
    </source>
</evidence>
<dbReference type="Proteomes" id="UP001595075">
    <property type="component" value="Unassembled WGS sequence"/>
</dbReference>
<proteinExistence type="predicted"/>
<feature type="domain" description="DUF2427" evidence="4">
    <location>
        <begin position="47"/>
        <end position="146"/>
    </location>
</feature>
<keyword evidence="7" id="KW-1185">Reference proteome</keyword>
<evidence type="ECO:0008006" key="8">
    <source>
        <dbReference type="Google" id="ProtNLM"/>
    </source>
</evidence>
<feature type="transmembrane region" description="Helical" evidence="2">
    <location>
        <begin position="523"/>
        <end position="549"/>
    </location>
</feature>
<feature type="transmembrane region" description="Helical" evidence="2">
    <location>
        <begin position="301"/>
        <end position="321"/>
    </location>
</feature>
<dbReference type="InterPro" id="IPR018827">
    <property type="entry name" value="YTP1_C"/>
</dbReference>
<feature type="transmembrane region" description="Helical" evidence="2">
    <location>
        <begin position="494"/>
        <end position="511"/>
    </location>
</feature>